<dbReference type="SUPFAM" id="SSF47413">
    <property type="entry name" value="lambda repressor-like DNA-binding domains"/>
    <property type="match status" value="1"/>
</dbReference>
<dbReference type="InterPro" id="IPR001387">
    <property type="entry name" value="Cro/C1-type_HTH"/>
</dbReference>
<feature type="domain" description="HTH cro/C1-type" evidence="2">
    <location>
        <begin position="17"/>
        <end position="79"/>
    </location>
</feature>
<dbReference type="SMART" id="SM00530">
    <property type="entry name" value="HTH_XRE"/>
    <property type="match status" value="1"/>
</dbReference>
<accession>A0A934W888</accession>
<dbReference type="AlphaFoldDB" id="A0A934W888"/>
<dbReference type="PANTHER" id="PTHR46797:SF1">
    <property type="entry name" value="METHYLPHOSPHONATE SYNTHASE"/>
    <property type="match status" value="1"/>
</dbReference>
<dbReference type="RefSeq" id="WP_200592283.1">
    <property type="nucleotide sequence ID" value="NZ_JAEPBG010000004.1"/>
</dbReference>
<dbReference type="InterPro" id="IPR010982">
    <property type="entry name" value="Lambda_DNA-bd_dom_sf"/>
</dbReference>
<dbReference type="PANTHER" id="PTHR46797">
    <property type="entry name" value="HTH-TYPE TRANSCRIPTIONAL REGULATOR"/>
    <property type="match status" value="1"/>
</dbReference>
<proteinExistence type="predicted"/>
<dbReference type="Pfam" id="PF01381">
    <property type="entry name" value="HTH_3"/>
    <property type="match status" value="1"/>
</dbReference>
<organism evidence="3 4">
    <name type="scientific">Noviherbaspirillum pedocola</name>
    <dbReference type="NCBI Taxonomy" id="2801341"/>
    <lineage>
        <taxon>Bacteria</taxon>
        <taxon>Pseudomonadati</taxon>
        <taxon>Pseudomonadota</taxon>
        <taxon>Betaproteobacteria</taxon>
        <taxon>Burkholderiales</taxon>
        <taxon>Oxalobacteraceae</taxon>
        <taxon>Noviherbaspirillum</taxon>
    </lineage>
</organism>
<dbReference type="Gene3D" id="1.10.260.40">
    <property type="entry name" value="lambda repressor-like DNA-binding domains"/>
    <property type="match status" value="1"/>
</dbReference>
<evidence type="ECO:0000313" key="3">
    <source>
        <dbReference type="EMBL" id="MBK4735534.1"/>
    </source>
</evidence>
<dbReference type="GO" id="GO:0005829">
    <property type="term" value="C:cytosol"/>
    <property type="evidence" value="ECO:0007669"/>
    <property type="project" value="TreeGrafter"/>
</dbReference>
<dbReference type="Proteomes" id="UP000622890">
    <property type="component" value="Unassembled WGS sequence"/>
</dbReference>
<dbReference type="InterPro" id="IPR050807">
    <property type="entry name" value="TransReg_Diox_bact_type"/>
</dbReference>
<dbReference type="PROSITE" id="PS50943">
    <property type="entry name" value="HTH_CROC1"/>
    <property type="match status" value="1"/>
</dbReference>
<dbReference type="EMBL" id="JAEPBG010000004">
    <property type="protein sequence ID" value="MBK4735534.1"/>
    <property type="molecule type" value="Genomic_DNA"/>
</dbReference>
<name>A0A934W888_9BURK</name>
<dbReference type="GO" id="GO:0003677">
    <property type="term" value="F:DNA binding"/>
    <property type="evidence" value="ECO:0007669"/>
    <property type="project" value="UniProtKB-KW"/>
</dbReference>
<dbReference type="GO" id="GO:0003700">
    <property type="term" value="F:DNA-binding transcription factor activity"/>
    <property type="evidence" value="ECO:0007669"/>
    <property type="project" value="TreeGrafter"/>
</dbReference>
<protein>
    <submittedName>
        <fullName evidence="3">Helix-turn-helix transcriptional regulator</fullName>
    </submittedName>
</protein>
<evidence type="ECO:0000313" key="4">
    <source>
        <dbReference type="Proteomes" id="UP000622890"/>
    </source>
</evidence>
<comment type="caution">
    <text evidence="3">The sequence shown here is derived from an EMBL/GenBank/DDBJ whole genome shotgun (WGS) entry which is preliminary data.</text>
</comment>
<evidence type="ECO:0000259" key="2">
    <source>
        <dbReference type="PROSITE" id="PS50943"/>
    </source>
</evidence>
<gene>
    <name evidence="3" type="ORF">JJB74_13000</name>
</gene>
<keyword evidence="4" id="KW-1185">Reference proteome</keyword>
<evidence type="ECO:0000256" key="1">
    <source>
        <dbReference type="ARBA" id="ARBA00023125"/>
    </source>
</evidence>
<sequence length="80" mass="8741">MKKKNINTLRTRIASEVKQARSHAGLSQEALAMAAEVDRTYVSQLERAIANPSIEILQRIADALGVELVITFQSSSSSIN</sequence>
<keyword evidence="1" id="KW-0238">DNA-binding</keyword>
<dbReference type="CDD" id="cd00093">
    <property type="entry name" value="HTH_XRE"/>
    <property type="match status" value="1"/>
</dbReference>
<reference evidence="3" key="1">
    <citation type="submission" date="2021-01" db="EMBL/GenBank/DDBJ databases">
        <title>Genome sequence of strain Noviherbaspirillum sp. DKR-6.</title>
        <authorList>
            <person name="Chaudhary D.K."/>
        </authorList>
    </citation>
    <scope>NUCLEOTIDE SEQUENCE</scope>
    <source>
        <strain evidence="3">DKR-6</strain>
    </source>
</reference>